<dbReference type="AlphaFoldDB" id="A0A644SZ06"/>
<gene>
    <name evidence="1" type="ORF">SDC9_05476</name>
</gene>
<reference evidence="1" key="1">
    <citation type="submission" date="2019-08" db="EMBL/GenBank/DDBJ databases">
        <authorList>
            <person name="Kucharzyk K."/>
            <person name="Murdoch R.W."/>
            <person name="Higgins S."/>
            <person name="Loffler F."/>
        </authorList>
    </citation>
    <scope>NUCLEOTIDE SEQUENCE</scope>
</reference>
<accession>A0A644SZ06</accession>
<name>A0A644SZ06_9ZZZZ</name>
<sequence length="200" mass="21021">MRKKAPIAVFCMLALCAGAQKNTEMIIVNSPADTTKTMEGIRIEGFVPDVLKISLDFAPDNSALLVGYYPSEAAARQASGGSAPPSPGDRSFSIHPGKVVDLGSAILVSNVVGPYTISVFSANDGRLTSAEAEAKAGIPYSLGLGDRLSRAESRVFRFSGSGKSHAGGIRLKVFLVFDELALPLPHSTYTDELSFVVSAN</sequence>
<proteinExistence type="predicted"/>
<evidence type="ECO:0000313" key="1">
    <source>
        <dbReference type="EMBL" id="MPL59920.1"/>
    </source>
</evidence>
<comment type="caution">
    <text evidence="1">The sequence shown here is derived from an EMBL/GenBank/DDBJ whole genome shotgun (WGS) entry which is preliminary data.</text>
</comment>
<organism evidence="1">
    <name type="scientific">bioreactor metagenome</name>
    <dbReference type="NCBI Taxonomy" id="1076179"/>
    <lineage>
        <taxon>unclassified sequences</taxon>
        <taxon>metagenomes</taxon>
        <taxon>ecological metagenomes</taxon>
    </lineage>
</organism>
<dbReference type="EMBL" id="VSSQ01000010">
    <property type="protein sequence ID" value="MPL59920.1"/>
    <property type="molecule type" value="Genomic_DNA"/>
</dbReference>
<protein>
    <submittedName>
        <fullName evidence="1">Uncharacterized protein</fullName>
    </submittedName>
</protein>